<feature type="domain" description="DUF1468" evidence="2">
    <location>
        <begin position="8"/>
        <end position="147"/>
    </location>
</feature>
<name>A0ABY9SWX9_BREBE</name>
<dbReference type="EMBL" id="CP134050">
    <property type="protein sequence ID" value="WNC12335.1"/>
    <property type="molecule type" value="Genomic_DNA"/>
</dbReference>
<keyword evidence="1" id="KW-0472">Membrane</keyword>
<reference evidence="3 4" key="1">
    <citation type="submission" date="2023-09" db="EMBL/GenBank/DDBJ databases">
        <title>Complete Genome and Methylome dissection of Bacillus brevis NEB573 original source of BbsI restriction endonuclease.</title>
        <authorList>
            <person name="Fomenkov A."/>
            <person name="Roberts R.D."/>
        </authorList>
    </citation>
    <scope>NUCLEOTIDE SEQUENCE [LARGE SCALE GENOMIC DNA]</scope>
    <source>
        <strain evidence="3 4">NEB573</strain>
    </source>
</reference>
<dbReference type="Proteomes" id="UP001256827">
    <property type="component" value="Chromosome"/>
</dbReference>
<feature type="transmembrane region" description="Helical" evidence="1">
    <location>
        <begin position="119"/>
        <end position="138"/>
    </location>
</feature>
<keyword evidence="1" id="KW-0812">Transmembrane</keyword>
<dbReference type="RefSeq" id="WP_310763667.1">
    <property type="nucleotide sequence ID" value="NZ_CP134050.1"/>
</dbReference>
<organism evidence="3 4">
    <name type="scientific">Brevibacillus brevis</name>
    <name type="common">Bacillus brevis</name>
    <dbReference type="NCBI Taxonomy" id="1393"/>
    <lineage>
        <taxon>Bacteria</taxon>
        <taxon>Bacillati</taxon>
        <taxon>Bacillota</taxon>
        <taxon>Bacilli</taxon>
        <taxon>Bacillales</taxon>
        <taxon>Paenibacillaceae</taxon>
        <taxon>Brevibacillus</taxon>
    </lineage>
</organism>
<accession>A0ABY9SWX9</accession>
<evidence type="ECO:0000259" key="2">
    <source>
        <dbReference type="Pfam" id="PF07331"/>
    </source>
</evidence>
<keyword evidence="1" id="KW-1133">Transmembrane helix</keyword>
<gene>
    <name evidence="3" type="ORF">RGB73_16505</name>
</gene>
<dbReference type="Pfam" id="PF07331">
    <property type="entry name" value="TctB"/>
    <property type="match status" value="1"/>
</dbReference>
<feature type="transmembrane region" description="Helical" evidence="1">
    <location>
        <begin position="43"/>
        <end position="61"/>
    </location>
</feature>
<protein>
    <submittedName>
        <fullName evidence="3">Tripartite tricarboxylate transporter TctB family protein</fullName>
    </submittedName>
</protein>
<evidence type="ECO:0000313" key="3">
    <source>
        <dbReference type="EMBL" id="WNC12335.1"/>
    </source>
</evidence>
<sequence length="155" mass="16811">MNLTFDRIGSVCFALIGALFVMESRSISTSAYGSEVGPNIFPLGLGILLILLSLRLFWESLRRQPQASGTGAAAVALHYKRFLLILAATLLYVFILESLGYVIATFLFLTFAFRVMGSGIVKAAVVALVFAAGVYYVYVHLLQGTLPPFPAWLGV</sequence>
<feature type="transmembrane region" description="Helical" evidence="1">
    <location>
        <begin position="82"/>
        <end position="113"/>
    </location>
</feature>
<evidence type="ECO:0000256" key="1">
    <source>
        <dbReference type="SAM" id="Phobius"/>
    </source>
</evidence>
<keyword evidence="4" id="KW-1185">Reference proteome</keyword>
<proteinExistence type="predicted"/>
<evidence type="ECO:0000313" key="4">
    <source>
        <dbReference type="Proteomes" id="UP001256827"/>
    </source>
</evidence>
<dbReference type="InterPro" id="IPR009936">
    <property type="entry name" value="DUF1468"/>
</dbReference>